<feature type="binding site" evidence="5">
    <location>
        <position position="254"/>
    </location>
    <ligand>
        <name>NAD(+)</name>
        <dbReference type="ChEBI" id="CHEBI:57540"/>
    </ligand>
</feature>
<accession>A0A9D1LEZ9</accession>
<comment type="subunit">
    <text evidence="5">Homodimer.</text>
</comment>
<dbReference type="InterPro" id="IPR006139">
    <property type="entry name" value="D-isomer_2_OHA_DH_cat_dom"/>
</dbReference>
<keyword evidence="4 5" id="KW-0664">Pyridoxine biosynthesis</keyword>
<dbReference type="AlphaFoldDB" id="A0A9D1LEZ9"/>
<evidence type="ECO:0000256" key="4">
    <source>
        <dbReference type="ARBA" id="ARBA00023096"/>
    </source>
</evidence>
<dbReference type="HAMAP" id="MF_01825">
    <property type="entry name" value="PdxB"/>
    <property type="match status" value="1"/>
</dbReference>
<evidence type="ECO:0000259" key="7">
    <source>
        <dbReference type="Pfam" id="PF02826"/>
    </source>
</evidence>
<evidence type="ECO:0000256" key="1">
    <source>
        <dbReference type="ARBA" id="ARBA00022490"/>
    </source>
</evidence>
<keyword evidence="1 5" id="KW-0963">Cytoplasm</keyword>
<feature type="active site" description="Proton donor" evidence="5">
    <location>
        <position position="251"/>
    </location>
</feature>
<dbReference type="Pfam" id="PF02826">
    <property type="entry name" value="2-Hacid_dh_C"/>
    <property type="match status" value="1"/>
</dbReference>
<dbReference type="EMBL" id="DVMS01000021">
    <property type="protein sequence ID" value="HIU38188.1"/>
    <property type="molecule type" value="Genomic_DNA"/>
</dbReference>
<protein>
    <recommendedName>
        <fullName evidence="5">Erythronate-4-phosphate dehydrogenase</fullName>
        <ecNumber evidence="5">1.1.1.290</ecNumber>
    </recommendedName>
</protein>
<keyword evidence="3 5" id="KW-0520">NAD</keyword>
<dbReference type="PANTHER" id="PTHR10996">
    <property type="entry name" value="2-HYDROXYACID DEHYDROGENASE-RELATED"/>
    <property type="match status" value="1"/>
</dbReference>
<dbReference type="SUPFAM" id="SSF51735">
    <property type="entry name" value="NAD(P)-binding Rossmann-fold domains"/>
    <property type="match status" value="1"/>
</dbReference>
<evidence type="ECO:0000313" key="8">
    <source>
        <dbReference type="EMBL" id="HIU38188.1"/>
    </source>
</evidence>
<feature type="binding site" evidence="5">
    <location>
        <position position="255"/>
    </location>
    <ligand>
        <name>substrate</name>
    </ligand>
</feature>
<dbReference type="InterPro" id="IPR020921">
    <property type="entry name" value="Erythronate-4-P_DHase"/>
</dbReference>
<evidence type="ECO:0000313" key="9">
    <source>
        <dbReference type="Proteomes" id="UP000824076"/>
    </source>
</evidence>
<comment type="caution">
    <text evidence="5">Lacks conserved residue(s) required for the propagation of feature annotation.</text>
</comment>
<sequence>MKIIVEANIPYMRGLLEPFGTVDYLPADAITADAVKPANALFVRTRTHCNRSLLDGSNVEFIATATIGTDHIDLDYCQSAGIDIYNAPGCNAPAVAQYVFATIGRFLSGRSPEGIAIGVVGVGNVGSIVARWGERLGMHVLRCDPPRQKREQSATFVALEAIAREAEIITFHTPLTKTGENPTWHLADENFLNKLGTCRLLLNSARGGVVDNGALSRFLDRSQMKAAIDCWENEPNINRELLDKTFVATPHIAGYSAEGKARATAMALAGFERHFGVTIPNKPIVSAPPKGADINSIEEVIASYNPLIDTACLKASPSTFELQRNNYKLRHETSNTQC</sequence>
<dbReference type="Gene3D" id="3.40.50.720">
    <property type="entry name" value="NAD(P)-binding Rossmann-like Domain"/>
    <property type="match status" value="2"/>
</dbReference>
<feature type="domain" description="D-isomer specific 2-hydroxyacid dehydrogenase NAD-binding" evidence="7">
    <location>
        <begin position="107"/>
        <end position="253"/>
    </location>
</feature>
<feature type="binding site" evidence="5">
    <location>
        <position position="173"/>
    </location>
    <ligand>
        <name>NAD(+)</name>
        <dbReference type="ChEBI" id="CHEBI:57540"/>
    </ligand>
</feature>
<evidence type="ECO:0000256" key="3">
    <source>
        <dbReference type="ARBA" id="ARBA00023027"/>
    </source>
</evidence>
<dbReference type="PANTHER" id="PTHR10996:SF178">
    <property type="entry name" value="2-HYDROXYACID DEHYDROGENASE YGL185C-RELATED"/>
    <property type="match status" value="1"/>
</dbReference>
<evidence type="ECO:0000259" key="6">
    <source>
        <dbReference type="Pfam" id="PF00389"/>
    </source>
</evidence>
<dbReference type="GO" id="GO:0030267">
    <property type="term" value="F:glyoxylate reductase (NADPH) activity"/>
    <property type="evidence" value="ECO:0007669"/>
    <property type="project" value="TreeGrafter"/>
</dbReference>
<dbReference type="InterPro" id="IPR029752">
    <property type="entry name" value="D-isomer_DH_CS1"/>
</dbReference>
<keyword evidence="2 5" id="KW-0560">Oxidoreductase</keyword>
<dbReference type="InterPro" id="IPR036291">
    <property type="entry name" value="NAD(P)-bd_dom_sf"/>
</dbReference>
<feature type="binding site" evidence="5">
    <location>
        <position position="45"/>
    </location>
    <ligand>
        <name>substrate</name>
    </ligand>
</feature>
<comment type="similarity">
    <text evidence="5">Belongs to the D-isomer specific 2-hydroxyacid dehydrogenase family. PdxB subfamily.</text>
</comment>
<dbReference type="EC" id="1.1.1.290" evidence="5"/>
<dbReference type="Pfam" id="PF00389">
    <property type="entry name" value="2-Hacid_dh"/>
    <property type="match status" value="1"/>
</dbReference>
<feature type="domain" description="D-isomer specific 2-hydroxyacid dehydrogenase catalytic" evidence="6">
    <location>
        <begin position="29"/>
        <end position="268"/>
    </location>
</feature>
<gene>
    <name evidence="5" type="primary">pdxB</name>
    <name evidence="8" type="ORF">IAD18_00810</name>
</gene>
<proteinExistence type="inferred from homology"/>
<feature type="binding site" evidence="5">
    <location>
        <position position="66"/>
    </location>
    <ligand>
        <name>substrate</name>
    </ligand>
</feature>
<comment type="function">
    <text evidence="5">Catalyzes the oxidation of erythronate-4-phosphate to 3-hydroxy-2-oxo-4-phosphonooxybutanoate.</text>
</comment>
<dbReference type="GO" id="GO:0008615">
    <property type="term" value="P:pyridoxine biosynthetic process"/>
    <property type="evidence" value="ECO:0007669"/>
    <property type="project" value="UniProtKB-UniRule"/>
</dbReference>
<feature type="active site" evidence="5">
    <location>
        <position position="234"/>
    </location>
</feature>
<dbReference type="SUPFAM" id="SSF52283">
    <property type="entry name" value="Formate/glycerate dehydrogenase catalytic domain-like"/>
    <property type="match status" value="1"/>
</dbReference>
<comment type="subcellular location">
    <subcellularLocation>
        <location evidence="5">Cytoplasm</location>
    </subcellularLocation>
</comment>
<dbReference type="GO" id="GO:0005829">
    <property type="term" value="C:cytosol"/>
    <property type="evidence" value="ECO:0007669"/>
    <property type="project" value="TreeGrafter"/>
</dbReference>
<evidence type="ECO:0000256" key="2">
    <source>
        <dbReference type="ARBA" id="ARBA00023002"/>
    </source>
</evidence>
<dbReference type="InterPro" id="IPR050223">
    <property type="entry name" value="D-isomer_2-hydroxyacid_DH"/>
</dbReference>
<dbReference type="PROSITE" id="PS00065">
    <property type="entry name" value="D_2_HYDROXYACID_DH_1"/>
    <property type="match status" value="1"/>
</dbReference>
<dbReference type="GO" id="GO:0033711">
    <property type="term" value="F:4-phosphoerythronate dehydrogenase activity"/>
    <property type="evidence" value="ECO:0007669"/>
    <property type="project" value="UniProtKB-EC"/>
</dbReference>
<feature type="active site" evidence="5">
    <location>
        <position position="206"/>
    </location>
</feature>
<reference evidence="8" key="1">
    <citation type="submission" date="2020-10" db="EMBL/GenBank/DDBJ databases">
        <authorList>
            <person name="Gilroy R."/>
        </authorList>
    </citation>
    <scope>NUCLEOTIDE SEQUENCE</scope>
    <source>
        <strain evidence="8">17073</strain>
    </source>
</reference>
<dbReference type="CDD" id="cd12158">
    <property type="entry name" value="ErythrP_dh"/>
    <property type="match status" value="1"/>
</dbReference>
<dbReference type="GO" id="GO:0051287">
    <property type="term" value="F:NAD binding"/>
    <property type="evidence" value="ECO:0007669"/>
    <property type="project" value="InterPro"/>
</dbReference>
<comment type="caution">
    <text evidence="8">The sequence shown here is derived from an EMBL/GenBank/DDBJ whole genome shotgun (WGS) entry which is preliminary data.</text>
</comment>
<comment type="catalytic activity">
    <reaction evidence="5">
        <text>4-phospho-D-erythronate + NAD(+) = (R)-3-hydroxy-2-oxo-4-phosphooxybutanoate + NADH + H(+)</text>
        <dbReference type="Rhea" id="RHEA:18829"/>
        <dbReference type="ChEBI" id="CHEBI:15378"/>
        <dbReference type="ChEBI" id="CHEBI:57540"/>
        <dbReference type="ChEBI" id="CHEBI:57945"/>
        <dbReference type="ChEBI" id="CHEBI:58538"/>
        <dbReference type="ChEBI" id="CHEBI:58766"/>
        <dbReference type="EC" id="1.1.1.290"/>
    </reaction>
</comment>
<dbReference type="GO" id="GO:0016618">
    <property type="term" value="F:hydroxypyruvate reductase [NAD(P)H] activity"/>
    <property type="evidence" value="ECO:0007669"/>
    <property type="project" value="TreeGrafter"/>
</dbReference>
<dbReference type="Proteomes" id="UP000824076">
    <property type="component" value="Unassembled WGS sequence"/>
</dbReference>
<reference evidence="8" key="2">
    <citation type="journal article" date="2021" name="PeerJ">
        <title>Extensive microbial diversity within the chicken gut microbiome revealed by metagenomics and culture.</title>
        <authorList>
            <person name="Gilroy R."/>
            <person name="Ravi A."/>
            <person name="Getino M."/>
            <person name="Pursley I."/>
            <person name="Horton D.L."/>
            <person name="Alikhan N.F."/>
            <person name="Baker D."/>
            <person name="Gharbi K."/>
            <person name="Hall N."/>
            <person name="Watson M."/>
            <person name="Adriaenssens E.M."/>
            <person name="Foster-Nyarko E."/>
            <person name="Jarju S."/>
            <person name="Secka A."/>
            <person name="Antonio M."/>
            <person name="Oren A."/>
            <person name="Chaudhuri R.R."/>
            <person name="La Ragione R."/>
            <person name="Hildebrand F."/>
            <person name="Pallen M.J."/>
        </authorList>
    </citation>
    <scope>NUCLEOTIDE SEQUENCE</scope>
    <source>
        <strain evidence="8">17073</strain>
    </source>
</reference>
<evidence type="ECO:0000256" key="5">
    <source>
        <dbReference type="HAMAP-Rule" id="MF_01825"/>
    </source>
</evidence>
<dbReference type="InterPro" id="IPR006140">
    <property type="entry name" value="D-isomer_DH_NAD-bd"/>
</dbReference>
<name>A0A9D1LEZ9_9BACT</name>
<feature type="binding site" evidence="5">
    <location>
        <position position="229"/>
    </location>
    <ligand>
        <name>NAD(+)</name>
        <dbReference type="ChEBI" id="CHEBI:57540"/>
    </ligand>
</feature>
<feature type="binding site" evidence="5">
    <location>
        <position position="144"/>
    </location>
    <ligand>
        <name>NAD(+)</name>
        <dbReference type="ChEBI" id="CHEBI:57540"/>
    </ligand>
</feature>
<organism evidence="8 9">
    <name type="scientific">Candidatus Limisoma intestinavium</name>
    <dbReference type="NCBI Taxonomy" id="2840856"/>
    <lineage>
        <taxon>Bacteria</taxon>
        <taxon>Pseudomonadati</taxon>
        <taxon>Bacteroidota</taxon>
        <taxon>Bacteroidia</taxon>
        <taxon>Bacteroidales</taxon>
        <taxon>Candidatus Limisoma</taxon>
    </lineage>
</organism>
<comment type="pathway">
    <text evidence="5">Cofactor biosynthesis; pyridoxine 5'-phosphate biosynthesis; pyridoxine 5'-phosphate from D-erythrose 4-phosphate: step 2/5.</text>
</comment>